<dbReference type="GO" id="GO:0046872">
    <property type="term" value="F:metal ion binding"/>
    <property type="evidence" value="ECO:0007669"/>
    <property type="project" value="UniProtKB-KW"/>
</dbReference>
<dbReference type="InterPro" id="IPR011057">
    <property type="entry name" value="Mss4-like_sf"/>
</dbReference>
<dbReference type="AlphaFoldDB" id="F7Z9U4"/>
<keyword evidence="2" id="KW-0479">Metal-binding</keyword>
<dbReference type="Gene3D" id="3.90.1590.10">
    <property type="entry name" value="glutathione-dependent formaldehyde- activating enzyme (gfa)"/>
    <property type="match status" value="1"/>
</dbReference>
<feature type="domain" description="CENP-V/GFA" evidence="5">
    <location>
        <begin position="3"/>
        <end position="115"/>
    </location>
</feature>
<evidence type="ECO:0000256" key="1">
    <source>
        <dbReference type="ARBA" id="ARBA00005495"/>
    </source>
</evidence>
<name>F7Z9U4_ROSLO</name>
<dbReference type="Pfam" id="PF04828">
    <property type="entry name" value="GFA"/>
    <property type="match status" value="1"/>
</dbReference>
<evidence type="ECO:0000256" key="3">
    <source>
        <dbReference type="ARBA" id="ARBA00022833"/>
    </source>
</evidence>
<keyword evidence="7" id="KW-1185">Reference proteome</keyword>
<dbReference type="PANTHER" id="PTHR33337:SF40">
    <property type="entry name" value="CENP-V_GFA DOMAIN-CONTAINING PROTEIN-RELATED"/>
    <property type="match status" value="1"/>
</dbReference>
<dbReference type="HOGENOM" id="CLU_055491_6_2_5"/>
<dbReference type="OrthoDB" id="9807246at2"/>
<evidence type="ECO:0000259" key="5">
    <source>
        <dbReference type="PROSITE" id="PS51891"/>
    </source>
</evidence>
<dbReference type="Proteomes" id="UP000001353">
    <property type="component" value="Chromosome"/>
</dbReference>
<evidence type="ECO:0000313" key="7">
    <source>
        <dbReference type="Proteomes" id="UP000001353"/>
    </source>
</evidence>
<dbReference type="PANTHER" id="PTHR33337">
    <property type="entry name" value="GFA DOMAIN-CONTAINING PROTEIN"/>
    <property type="match status" value="1"/>
</dbReference>
<evidence type="ECO:0000256" key="2">
    <source>
        <dbReference type="ARBA" id="ARBA00022723"/>
    </source>
</evidence>
<dbReference type="RefSeq" id="WP_013960843.1">
    <property type="nucleotide sequence ID" value="NC_015730.1"/>
</dbReference>
<protein>
    <submittedName>
        <fullName evidence="6">Glutathione-dependent formaldehyde-activating enzyme-like protein</fullName>
    </submittedName>
</protein>
<keyword evidence="4" id="KW-0456">Lyase</keyword>
<dbReference type="PROSITE" id="PS51891">
    <property type="entry name" value="CENP_V_GFA"/>
    <property type="match status" value="1"/>
</dbReference>
<dbReference type="EMBL" id="CP002623">
    <property type="protein sequence ID" value="AEI92903.1"/>
    <property type="molecule type" value="Genomic_DNA"/>
</dbReference>
<sequence length="136" mass="15150">MNVDGGCLCGAITYQAVVDPERCAICHCENCQINSGTAFGWVVHIDDGQFELTSGRLKVFETVADSGRRRCLSFCGDCGTRIHAQTPDEPGTFFGLRVGTARQRHLLAPKQQVWCRSSHTWVFDLPMITRNEMQGR</sequence>
<gene>
    <name evidence="6" type="ordered locus">RLO149_c008780</name>
</gene>
<dbReference type="InterPro" id="IPR006913">
    <property type="entry name" value="CENP-V/GFA"/>
</dbReference>
<dbReference type="eggNOG" id="COG3791">
    <property type="taxonomic scope" value="Bacteria"/>
</dbReference>
<comment type="similarity">
    <text evidence="1">Belongs to the Gfa family.</text>
</comment>
<accession>F7Z9U4</accession>
<dbReference type="KEGG" id="rli:RLO149_c008780"/>
<keyword evidence="3" id="KW-0862">Zinc</keyword>
<reference evidence="6 7" key="1">
    <citation type="journal article" date="2011" name="BMC Genomics">
        <title>Comparative genome analysis and genome-guided physiological analysis of Roseobacter litoralis.</title>
        <authorList>
            <person name="Kalhoefer D."/>
            <person name="Thole S."/>
            <person name="Voget S."/>
            <person name="Lehmann R."/>
            <person name="Liesegang H."/>
            <person name="Wollher A."/>
            <person name="Daniel R."/>
            <person name="Simon M."/>
            <person name="Brinkhoff T."/>
        </authorList>
    </citation>
    <scope>NUCLEOTIDE SEQUENCE [LARGE SCALE GENOMIC DNA]</scope>
    <source>
        <strain evidence="7">ATCC 49566 / DSM 6996 / JCM 21268 / NBRC 15278 / OCh 149</strain>
    </source>
</reference>
<proteinExistence type="inferred from homology"/>
<dbReference type="GO" id="GO:0016846">
    <property type="term" value="F:carbon-sulfur lyase activity"/>
    <property type="evidence" value="ECO:0007669"/>
    <property type="project" value="InterPro"/>
</dbReference>
<evidence type="ECO:0000313" key="6">
    <source>
        <dbReference type="EMBL" id="AEI92903.1"/>
    </source>
</evidence>
<evidence type="ECO:0000256" key="4">
    <source>
        <dbReference type="ARBA" id="ARBA00023239"/>
    </source>
</evidence>
<dbReference type="SUPFAM" id="SSF51316">
    <property type="entry name" value="Mss4-like"/>
    <property type="match status" value="1"/>
</dbReference>
<organism evidence="6 7">
    <name type="scientific">Roseobacter litoralis (strain ATCC 49566 / DSM 6996 / JCM 21268 / NBRC 15278 / OCh 149)</name>
    <dbReference type="NCBI Taxonomy" id="391595"/>
    <lineage>
        <taxon>Bacteria</taxon>
        <taxon>Pseudomonadati</taxon>
        <taxon>Pseudomonadota</taxon>
        <taxon>Alphaproteobacteria</taxon>
        <taxon>Rhodobacterales</taxon>
        <taxon>Roseobacteraceae</taxon>
        <taxon>Roseobacter</taxon>
    </lineage>
</organism>
<dbReference type="STRING" id="391595.RLO149_c008780"/>